<evidence type="ECO:0000256" key="7">
    <source>
        <dbReference type="SAM" id="MobiDB-lite"/>
    </source>
</evidence>
<proteinExistence type="predicted"/>
<dbReference type="InterPro" id="IPR001471">
    <property type="entry name" value="AP2/ERF_dom"/>
</dbReference>
<keyword evidence="5" id="KW-0804">Transcription</keyword>
<feature type="compositionally biased region" description="Basic and acidic residues" evidence="7">
    <location>
        <begin position="93"/>
        <end position="103"/>
    </location>
</feature>
<keyword evidence="6" id="KW-0539">Nucleus</keyword>
<gene>
    <name evidence="9" type="ORF">E3N88_07637</name>
</gene>
<feature type="compositionally biased region" description="Basic and acidic residues" evidence="7">
    <location>
        <begin position="7"/>
        <end position="24"/>
    </location>
</feature>
<keyword evidence="4" id="KW-0238">DNA-binding</keyword>
<feature type="domain" description="AP2/ERF" evidence="8">
    <location>
        <begin position="119"/>
        <end position="176"/>
    </location>
</feature>
<dbReference type="GO" id="GO:0006952">
    <property type="term" value="P:defense response"/>
    <property type="evidence" value="ECO:0007669"/>
    <property type="project" value="UniProtKB-KW"/>
</dbReference>
<name>A0A5N6PSS1_9ASTR</name>
<dbReference type="PANTHER" id="PTHR31190:SF473">
    <property type="entry name" value="OS05G0437100 PROTEIN"/>
    <property type="match status" value="1"/>
</dbReference>
<dbReference type="Pfam" id="PF00847">
    <property type="entry name" value="AP2"/>
    <property type="match status" value="1"/>
</dbReference>
<feature type="region of interest" description="Disordered" evidence="7">
    <location>
        <begin position="1"/>
        <end position="24"/>
    </location>
</feature>
<dbReference type="InterPro" id="IPR036955">
    <property type="entry name" value="AP2/ERF_dom_sf"/>
</dbReference>
<evidence type="ECO:0000256" key="5">
    <source>
        <dbReference type="ARBA" id="ARBA00023163"/>
    </source>
</evidence>
<dbReference type="AlphaFoldDB" id="A0A5N6PSS1"/>
<dbReference type="OrthoDB" id="1925932at2759"/>
<feature type="region of interest" description="Disordered" evidence="7">
    <location>
        <begin position="53"/>
        <end position="108"/>
    </location>
</feature>
<dbReference type="EMBL" id="SZYD01000003">
    <property type="protein sequence ID" value="KAD6796741.1"/>
    <property type="molecule type" value="Genomic_DNA"/>
</dbReference>
<evidence type="ECO:0000256" key="4">
    <source>
        <dbReference type="ARBA" id="ARBA00023125"/>
    </source>
</evidence>
<evidence type="ECO:0000256" key="1">
    <source>
        <dbReference type="ARBA" id="ARBA00004123"/>
    </source>
</evidence>
<dbReference type="FunFam" id="3.30.730.10:FF:000001">
    <property type="entry name" value="Ethylene-responsive transcription factor 2"/>
    <property type="match status" value="1"/>
</dbReference>
<comment type="caution">
    <text evidence="9">The sequence shown here is derived from an EMBL/GenBank/DDBJ whole genome shotgun (WGS) entry which is preliminary data.</text>
</comment>
<evidence type="ECO:0000313" key="9">
    <source>
        <dbReference type="EMBL" id="KAD6796741.1"/>
    </source>
</evidence>
<comment type="subcellular location">
    <subcellularLocation>
        <location evidence="1">Nucleus</location>
    </subcellularLocation>
</comment>
<evidence type="ECO:0000259" key="8">
    <source>
        <dbReference type="PROSITE" id="PS51032"/>
    </source>
</evidence>
<protein>
    <recommendedName>
        <fullName evidence="8">AP2/ERF domain-containing protein</fullName>
    </recommendedName>
</protein>
<dbReference type="PROSITE" id="PS51032">
    <property type="entry name" value="AP2_ERF"/>
    <property type="match status" value="1"/>
</dbReference>
<dbReference type="PRINTS" id="PR00367">
    <property type="entry name" value="ETHRSPELEMNT"/>
</dbReference>
<dbReference type="GO" id="GO:0005634">
    <property type="term" value="C:nucleus"/>
    <property type="evidence" value="ECO:0007669"/>
    <property type="project" value="UniProtKB-SubCell"/>
</dbReference>
<dbReference type="SUPFAM" id="SSF54171">
    <property type="entry name" value="DNA-binding domain"/>
    <property type="match status" value="1"/>
</dbReference>
<dbReference type="Gene3D" id="3.30.730.10">
    <property type="entry name" value="AP2/ERF domain"/>
    <property type="match status" value="1"/>
</dbReference>
<dbReference type="SMART" id="SM00380">
    <property type="entry name" value="AP2"/>
    <property type="match status" value="1"/>
</dbReference>
<reference evidence="9 10" key="1">
    <citation type="submission" date="2019-05" db="EMBL/GenBank/DDBJ databases">
        <title>Mikania micrantha, genome provides insights into the molecular mechanism of rapid growth.</title>
        <authorList>
            <person name="Liu B."/>
        </authorList>
    </citation>
    <scope>NUCLEOTIDE SEQUENCE [LARGE SCALE GENOMIC DNA]</scope>
    <source>
        <strain evidence="9">NLD-2019</strain>
        <tissue evidence="9">Leaf</tissue>
    </source>
</reference>
<evidence type="ECO:0000313" key="10">
    <source>
        <dbReference type="Proteomes" id="UP000326396"/>
    </source>
</evidence>
<evidence type="ECO:0000256" key="2">
    <source>
        <dbReference type="ARBA" id="ARBA00022821"/>
    </source>
</evidence>
<dbReference type="Proteomes" id="UP000326396">
    <property type="component" value="Linkage Group LG11"/>
</dbReference>
<dbReference type="PANTHER" id="PTHR31190">
    <property type="entry name" value="DNA-BINDING DOMAIN"/>
    <property type="match status" value="1"/>
</dbReference>
<evidence type="ECO:0000256" key="3">
    <source>
        <dbReference type="ARBA" id="ARBA00023015"/>
    </source>
</evidence>
<sequence length="256" mass="28416">MANPSDDGYRGRKNMKYDDEPRFPSELDIFSSDYMYSSEMSAIVTALTHVVSGHTSSSSAGSGGGGTDDAAPSSATCSSGHKRLHHPADDEESRFYQDDRKDEEIDESGASRRMNVNIKYRGVRQRPWGKWAAEIRDPQKAARVWLGTFDTAEAAARAYDEAAIRFRGNRAKLNFPAAAAAAAAAEIPHHPPPPQHEYLIQFQTPTSSDHHVIPSAVEYDQHHNYNYYSEYNTGGLVDDDFQTSWHASTHFPPPNP</sequence>
<dbReference type="GO" id="GO:0009873">
    <property type="term" value="P:ethylene-activated signaling pathway"/>
    <property type="evidence" value="ECO:0007669"/>
    <property type="project" value="InterPro"/>
</dbReference>
<keyword evidence="10" id="KW-1185">Reference proteome</keyword>
<keyword evidence="2" id="KW-0611">Plant defense</keyword>
<evidence type="ECO:0000256" key="6">
    <source>
        <dbReference type="ARBA" id="ARBA00023242"/>
    </source>
</evidence>
<dbReference type="GO" id="GO:0003700">
    <property type="term" value="F:DNA-binding transcription factor activity"/>
    <property type="evidence" value="ECO:0007669"/>
    <property type="project" value="InterPro"/>
</dbReference>
<keyword evidence="3" id="KW-0805">Transcription regulation</keyword>
<organism evidence="9 10">
    <name type="scientific">Mikania micrantha</name>
    <name type="common">bitter vine</name>
    <dbReference type="NCBI Taxonomy" id="192012"/>
    <lineage>
        <taxon>Eukaryota</taxon>
        <taxon>Viridiplantae</taxon>
        <taxon>Streptophyta</taxon>
        <taxon>Embryophyta</taxon>
        <taxon>Tracheophyta</taxon>
        <taxon>Spermatophyta</taxon>
        <taxon>Magnoliopsida</taxon>
        <taxon>eudicotyledons</taxon>
        <taxon>Gunneridae</taxon>
        <taxon>Pentapetalae</taxon>
        <taxon>asterids</taxon>
        <taxon>campanulids</taxon>
        <taxon>Asterales</taxon>
        <taxon>Asteraceae</taxon>
        <taxon>Asteroideae</taxon>
        <taxon>Heliantheae alliance</taxon>
        <taxon>Eupatorieae</taxon>
        <taxon>Mikania</taxon>
    </lineage>
</organism>
<dbReference type="InterPro" id="IPR044808">
    <property type="entry name" value="ERF_plant"/>
</dbReference>
<dbReference type="InterPro" id="IPR016177">
    <property type="entry name" value="DNA-bd_dom_sf"/>
</dbReference>
<dbReference type="CDD" id="cd00018">
    <property type="entry name" value="AP2"/>
    <property type="match status" value="1"/>
</dbReference>
<accession>A0A5N6PSS1</accession>
<dbReference type="GO" id="GO:0003677">
    <property type="term" value="F:DNA binding"/>
    <property type="evidence" value="ECO:0007669"/>
    <property type="project" value="UniProtKB-KW"/>
</dbReference>